<accession>A0A8K0KKT2</accession>
<dbReference type="Proteomes" id="UP000792457">
    <property type="component" value="Unassembled WGS sequence"/>
</dbReference>
<evidence type="ECO:0000313" key="1">
    <source>
        <dbReference type="EMBL" id="KAG8236867.1"/>
    </source>
</evidence>
<dbReference type="AlphaFoldDB" id="A0A8K0KKT2"/>
<evidence type="ECO:0000313" key="2">
    <source>
        <dbReference type="Proteomes" id="UP000792457"/>
    </source>
</evidence>
<comment type="caution">
    <text evidence="1">The sequence shown here is derived from an EMBL/GenBank/DDBJ whole genome shotgun (WGS) entry which is preliminary data.</text>
</comment>
<gene>
    <name evidence="1" type="ORF">J437_LFUL017071</name>
</gene>
<proteinExistence type="predicted"/>
<sequence>MKIDQRTGVIVVGARISWLNEDDIRASNSGTYEQTQSRVVVEDGAIWVPSSIDESSRDDVEVIDESSEFEVELVTGCGIWVKKREMDTILWKSKGDGNKMIREIINVKFSVDEQARLSAKGTRTLGMGNNLLLAVR</sequence>
<keyword evidence="2" id="KW-1185">Reference proteome</keyword>
<organism evidence="1 2">
    <name type="scientific">Ladona fulva</name>
    <name type="common">Scarce chaser dragonfly</name>
    <name type="synonym">Libellula fulva</name>
    <dbReference type="NCBI Taxonomy" id="123851"/>
    <lineage>
        <taxon>Eukaryota</taxon>
        <taxon>Metazoa</taxon>
        <taxon>Ecdysozoa</taxon>
        <taxon>Arthropoda</taxon>
        <taxon>Hexapoda</taxon>
        <taxon>Insecta</taxon>
        <taxon>Pterygota</taxon>
        <taxon>Palaeoptera</taxon>
        <taxon>Odonata</taxon>
        <taxon>Epiprocta</taxon>
        <taxon>Anisoptera</taxon>
        <taxon>Libelluloidea</taxon>
        <taxon>Libellulidae</taxon>
        <taxon>Ladona</taxon>
    </lineage>
</organism>
<reference evidence="1" key="1">
    <citation type="submission" date="2013-04" db="EMBL/GenBank/DDBJ databases">
        <authorList>
            <person name="Qu J."/>
            <person name="Murali S.C."/>
            <person name="Bandaranaike D."/>
            <person name="Bellair M."/>
            <person name="Blankenburg K."/>
            <person name="Chao H."/>
            <person name="Dinh H."/>
            <person name="Doddapaneni H."/>
            <person name="Downs B."/>
            <person name="Dugan-Rocha S."/>
            <person name="Elkadiri S."/>
            <person name="Gnanaolivu R.D."/>
            <person name="Hernandez B."/>
            <person name="Javaid M."/>
            <person name="Jayaseelan J.C."/>
            <person name="Lee S."/>
            <person name="Li M."/>
            <person name="Ming W."/>
            <person name="Munidasa M."/>
            <person name="Muniz J."/>
            <person name="Nguyen L."/>
            <person name="Ongeri F."/>
            <person name="Osuji N."/>
            <person name="Pu L.-L."/>
            <person name="Puazo M."/>
            <person name="Qu C."/>
            <person name="Quiroz J."/>
            <person name="Raj R."/>
            <person name="Weissenberger G."/>
            <person name="Xin Y."/>
            <person name="Zou X."/>
            <person name="Han Y."/>
            <person name="Richards S."/>
            <person name="Worley K."/>
            <person name="Muzny D."/>
            <person name="Gibbs R."/>
        </authorList>
    </citation>
    <scope>NUCLEOTIDE SEQUENCE</scope>
    <source>
        <strain evidence="1">Sampled in the wild</strain>
    </source>
</reference>
<dbReference type="EMBL" id="KZ309088">
    <property type="protein sequence ID" value="KAG8236867.1"/>
    <property type="molecule type" value="Genomic_DNA"/>
</dbReference>
<reference evidence="1" key="2">
    <citation type="submission" date="2017-10" db="EMBL/GenBank/DDBJ databases">
        <title>Ladona fulva Genome sequencing and assembly.</title>
        <authorList>
            <person name="Murali S."/>
            <person name="Richards S."/>
            <person name="Bandaranaike D."/>
            <person name="Bellair M."/>
            <person name="Blankenburg K."/>
            <person name="Chao H."/>
            <person name="Dinh H."/>
            <person name="Doddapaneni H."/>
            <person name="Dugan-Rocha S."/>
            <person name="Elkadiri S."/>
            <person name="Gnanaolivu R."/>
            <person name="Hernandez B."/>
            <person name="Skinner E."/>
            <person name="Javaid M."/>
            <person name="Lee S."/>
            <person name="Li M."/>
            <person name="Ming W."/>
            <person name="Munidasa M."/>
            <person name="Muniz J."/>
            <person name="Nguyen L."/>
            <person name="Hughes D."/>
            <person name="Osuji N."/>
            <person name="Pu L.-L."/>
            <person name="Puazo M."/>
            <person name="Qu C."/>
            <person name="Quiroz J."/>
            <person name="Raj R."/>
            <person name="Weissenberger G."/>
            <person name="Xin Y."/>
            <person name="Zou X."/>
            <person name="Han Y."/>
            <person name="Worley K."/>
            <person name="Muzny D."/>
            <person name="Gibbs R."/>
        </authorList>
    </citation>
    <scope>NUCLEOTIDE SEQUENCE</scope>
    <source>
        <strain evidence="1">Sampled in the wild</strain>
    </source>
</reference>
<name>A0A8K0KKT2_LADFU</name>
<protein>
    <submittedName>
        <fullName evidence="1">Uncharacterized protein</fullName>
    </submittedName>
</protein>
<feature type="non-terminal residue" evidence="1">
    <location>
        <position position="1"/>
    </location>
</feature>